<name>A0A1G5UUJ0_9EURY</name>
<dbReference type="RefSeq" id="WP_149730743.1">
    <property type="nucleotide sequence ID" value="NZ_FMXB01000001.1"/>
</dbReference>
<protein>
    <submittedName>
        <fullName evidence="1">Uncharacterized protein</fullName>
    </submittedName>
</protein>
<reference evidence="1 2" key="1">
    <citation type="submission" date="2016-10" db="EMBL/GenBank/DDBJ databases">
        <authorList>
            <person name="Varghese N."/>
            <person name="Submissions S."/>
        </authorList>
    </citation>
    <scope>NUCLEOTIDE SEQUENCE [LARGE SCALE GENOMIC DNA]</scope>
    <source>
        <strain evidence="1 2">DSM 16643</strain>
    </source>
</reference>
<organism evidence="1 2">
    <name type="scientific">Methanobrevibacter millerae</name>
    <dbReference type="NCBI Taxonomy" id="230361"/>
    <lineage>
        <taxon>Archaea</taxon>
        <taxon>Methanobacteriati</taxon>
        <taxon>Methanobacteriota</taxon>
        <taxon>Methanomada group</taxon>
        <taxon>Methanobacteria</taxon>
        <taxon>Methanobacteriales</taxon>
        <taxon>Methanobacteriaceae</taxon>
        <taxon>Methanobrevibacter</taxon>
    </lineage>
</organism>
<sequence length="146" mass="16361">MDKTTVMILIVLVALLGLSLTFAGENPSDNETTLNVSSEGSCELSKLVNDIRTKDYYAGYDNETLSWMESLGSKYVWFSDDEIVIMDWWDSNKIPSVSVCDGYAHEIFSCTILENRSLGNMNNSKDVLLVKNVEYIKEEIRGNGLA</sequence>
<dbReference type="Proteomes" id="UP000323439">
    <property type="component" value="Unassembled WGS sequence"/>
</dbReference>
<dbReference type="OrthoDB" id="78236at2157"/>
<gene>
    <name evidence="1" type="ORF">SAMN02910315_00087</name>
</gene>
<evidence type="ECO:0000313" key="1">
    <source>
        <dbReference type="EMBL" id="SDA37281.1"/>
    </source>
</evidence>
<accession>A0A1G5UUJ0</accession>
<dbReference type="EMBL" id="FMXB01000001">
    <property type="protein sequence ID" value="SDA37281.1"/>
    <property type="molecule type" value="Genomic_DNA"/>
</dbReference>
<evidence type="ECO:0000313" key="2">
    <source>
        <dbReference type="Proteomes" id="UP000323439"/>
    </source>
</evidence>
<proteinExistence type="predicted"/>
<dbReference type="AlphaFoldDB" id="A0A1G5UUJ0"/>
<keyword evidence="2" id="KW-1185">Reference proteome</keyword>